<dbReference type="Gene3D" id="2.60.40.10">
    <property type="entry name" value="Immunoglobulins"/>
    <property type="match status" value="2"/>
</dbReference>
<organism evidence="5 6">
    <name type="scientific">Heterostelium pallidum (strain ATCC 26659 / Pp 5 / PN500)</name>
    <name type="common">Cellular slime mold</name>
    <name type="synonym">Polysphondylium pallidum</name>
    <dbReference type="NCBI Taxonomy" id="670386"/>
    <lineage>
        <taxon>Eukaryota</taxon>
        <taxon>Amoebozoa</taxon>
        <taxon>Evosea</taxon>
        <taxon>Eumycetozoa</taxon>
        <taxon>Dictyostelia</taxon>
        <taxon>Acytosteliales</taxon>
        <taxon>Acytosteliaceae</taxon>
        <taxon>Heterostelium</taxon>
    </lineage>
</organism>
<dbReference type="PANTHER" id="PTHR31341">
    <property type="entry name" value="IPT/TIG DOMAIN-CONTAINING PROTEIN-RELATED-RELATED"/>
    <property type="match status" value="1"/>
</dbReference>
<dbReference type="AlphaFoldDB" id="D3B8I1"/>
<keyword evidence="2" id="KW-1133">Transmembrane helix</keyword>
<feature type="chain" id="PRO_5003041445" evidence="3">
    <location>
        <begin position="26"/>
        <end position="652"/>
    </location>
</feature>
<keyword evidence="2" id="KW-0812">Transmembrane</keyword>
<dbReference type="InterPro" id="IPR002909">
    <property type="entry name" value="IPT_dom"/>
</dbReference>
<protein>
    <submittedName>
        <fullName evidence="5">IPT/TIG domain-containing protein</fullName>
    </submittedName>
</protein>
<sequence>MTKYFRIQEFLILFVILFNIGKITGQLDLKTIEYGPDGVTFNLGSGAYSNGNYFMLVSSAVKKNFTILNPTTAFLNYTPDIINKADNFKVCDTSDCRLSNALPWNPIYIDTISSTPTQGGIITIYCVDESDTNTAGTEIHFNIGNNITSLISGQNIPVCFFVRGSSTLSSSSSIFIQKYFSFQAPTISSVVFNRDANQITMTGTNFGVNGIPLALISNGGNLQPTRLVDNTVIISNVNAQNYSFSGDYQYFLNVGSPNPNSATYTQQLLPVVTSVTSTSSTGGTISIYGYRLNLFKPNATISQVTITVGTYTCTVLTLNDPTNSFIACSMPAIPSGSKNYNLSVVVNIDGKNSNSDILFSADLPNVQEVSQDGGNTIIIGSSFGNDTKSIVLHFNGSTPMSPISVSDSMLTFKFPPNTPSGGIVTISGQYMTSNIQGNENITVNVYSDPNSSISTPCANVTRLSNTSVTCVAPAGSGSSAYIQLQLNSIGATVLSGLSMVYQAPRLVSATAISPYGGSISISGANLGFVGIDLNLITVEIDNTRDCKTSAVINSTNIVCQLNSGQFNLPPPINYLNLTVTVNGQTSFNSTIFKLDNTDYYELLNRVLSTDYSEIEYRKQKLYGIIFPACLLVPVLIWSTVKLCYHQISYKQN</sequence>
<evidence type="ECO:0000256" key="3">
    <source>
        <dbReference type="SAM" id="SignalP"/>
    </source>
</evidence>
<keyword evidence="2" id="KW-0472">Membrane</keyword>
<dbReference type="Proteomes" id="UP000001396">
    <property type="component" value="Unassembled WGS sequence"/>
</dbReference>
<evidence type="ECO:0000313" key="6">
    <source>
        <dbReference type="Proteomes" id="UP000001396"/>
    </source>
</evidence>
<dbReference type="InterPro" id="IPR013783">
    <property type="entry name" value="Ig-like_fold"/>
</dbReference>
<feature type="transmembrane region" description="Helical" evidence="2">
    <location>
        <begin position="621"/>
        <end position="644"/>
    </location>
</feature>
<keyword evidence="3" id="KW-0732">Signal</keyword>
<dbReference type="GeneID" id="31360261"/>
<dbReference type="InterPro" id="IPR052014">
    <property type="entry name" value="Dictyostelium_Tiger"/>
</dbReference>
<feature type="signal peptide" evidence="3">
    <location>
        <begin position="1"/>
        <end position="25"/>
    </location>
</feature>
<gene>
    <name evidence="5" type="primary">tgrM2</name>
    <name evidence="5" type="ORF">PPL_04774</name>
</gene>
<proteinExistence type="predicted"/>
<evidence type="ECO:0000313" key="5">
    <source>
        <dbReference type="EMBL" id="EFA82349.1"/>
    </source>
</evidence>
<name>D3B8I1_HETP5</name>
<evidence type="ECO:0000256" key="1">
    <source>
        <dbReference type="ARBA" id="ARBA00023180"/>
    </source>
</evidence>
<dbReference type="OMA" id="STPCANV"/>
<dbReference type="Pfam" id="PF01833">
    <property type="entry name" value="TIG"/>
    <property type="match status" value="3"/>
</dbReference>
<evidence type="ECO:0000259" key="4">
    <source>
        <dbReference type="Pfam" id="PF01833"/>
    </source>
</evidence>
<dbReference type="InParanoid" id="D3B8I1"/>
<dbReference type="RefSeq" id="XP_020434466.1">
    <property type="nucleotide sequence ID" value="XM_020575671.1"/>
</dbReference>
<comment type="caution">
    <text evidence="5">The sequence shown here is derived from an EMBL/GenBank/DDBJ whole genome shotgun (WGS) entry which is preliminary data.</text>
</comment>
<reference evidence="5 6" key="1">
    <citation type="journal article" date="2011" name="Genome Res.">
        <title>Phylogeny-wide analysis of social amoeba genomes highlights ancient origins for complex intercellular communication.</title>
        <authorList>
            <person name="Heidel A.J."/>
            <person name="Lawal H.M."/>
            <person name="Felder M."/>
            <person name="Schilde C."/>
            <person name="Helps N.R."/>
            <person name="Tunggal B."/>
            <person name="Rivero F."/>
            <person name="John U."/>
            <person name="Schleicher M."/>
            <person name="Eichinger L."/>
            <person name="Platzer M."/>
            <person name="Noegel A.A."/>
            <person name="Schaap P."/>
            <person name="Gloeckner G."/>
        </authorList>
    </citation>
    <scope>NUCLEOTIDE SEQUENCE [LARGE SCALE GENOMIC DNA]</scope>
    <source>
        <strain evidence="6">ATCC 26659 / Pp 5 / PN500</strain>
    </source>
</reference>
<keyword evidence="6" id="KW-1185">Reference proteome</keyword>
<feature type="domain" description="IPT/TIG" evidence="4">
    <location>
        <begin position="512"/>
        <end position="590"/>
    </location>
</feature>
<accession>D3B8I1</accession>
<feature type="domain" description="IPT/TIG" evidence="4">
    <location>
        <begin position="270"/>
        <end position="352"/>
    </location>
</feature>
<keyword evidence="1" id="KW-0325">Glycoprotein</keyword>
<feature type="domain" description="IPT/TIG" evidence="4">
    <location>
        <begin position="414"/>
        <end position="498"/>
    </location>
</feature>
<evidence type="ECO:0000256" key="2">
    <source>
        <dbReference type="SAM" id="Phobius"/>
    </source>
</evidence>
<dbReference type="EMBL" id="ADBJ01000020">
    <property type="protein sequence ID" value="EFA82349.1"/>
    <property type="molecule type" value="Genomic_DNA"/>
</dbReference>